<dbReference type="InterPro" id="IPR050807">
    <property type="entry name" value="TransReg_Diox_bact_type"/>
</dbReference>
<dbReference type="PROSITE" id="PS50943">
    <property type="entry name" value="HTH_CROC1"/>
    <property type="match status" value="1"/>
</dbReference>
<dbReference type="PATRIC" id="fig|1246626.3.peg.1538"/>
<reference evidence="3 4" key="1">
    <citation type="journal article" date="2014" name="Gene">
        <title>A comparative genomic analysis of the alkalitolerant soil bacterium Bacillus lehensis G1.</title>
        <authorList>
            <person name="Noor Y.M."/>
            <person name="Samsulrizal N.H."/>
            <person name="Jema'on N.A."/>
            <person name="Low K.O."/>
            <person name="Ramli A.N."/>
            <person name="Alias N.I."/>
            <person name="Damis S.I."/>
            <person name="Fuzi S.F."/>
            <person name="Isa M.N."/>
            <person name="Murad A.M."/>
            <person name="Raih M.F."/>
            <person name="Bakar F.D."/>
            <person name="Najimudin N."/>
            <person name="Mahadi N.M."/>
            <person name="Illias R.M."/>
        </authorList>
    </citation>
    <scope>NUCLEOTIDE SEQUENCE [LARGE SCALE GENOMIC DNA]</scope>
    <source>
        <strain evidence="3 4">G1</strain>
    </source>
</reference>
<dbReference type="RefSeq" id="WP_038479087.1">
    <property type="nucleotide sequence ID" value="NZ_CP003923.1"/>
</dbReference>
<dbReference type="InterPro" id="IPR001387">
    <property type="entry name" value="Cro/C1-type_HTH"/>
</dbReference>
<gene>
    <name evidence="3" type="ORF">BleG1_1552</name>
</gene>
<dbReference type="CDD" id="cd00093">
    <property type="entry name" value="HTH_XRE"/>
    <property type="match status" value="1"/>
</dbReference>
<dbReference type="HOGENOM" id="CLU_066192_44_5_9"/>
<name>A0A060LWH8_9BACI</name>
<dbReference type="EMBL" id="CP003923">
    <property type="protein sequence ID" value="AIC94130.1"/>
    <property type="molecule type" value="Genomic_DNA"/>
</dbReference>
<dbReference type="SMART" id="SM00530">
    <property type="entry name" value="HTH_XRE"/>
    <property type="match status" value="1"/>
</dbReference>
<dbReference type="KEGG" id="ble:BleG1_1552"/>
<dbReference type="GO" id="GO:0003677">
    <property type="term" value="F:DNA binding"/>
    <property type="evidence" value="ECO:0007669"/>
    <property type="project" value="UniProtKB-KW"/>
</dbReference>
<dbReference type="Gene3D" id="1.10.260.40">
    <property type="entry name" value="lambda repressor-like DNA-binding domains"/>
    <property type="match status" value="1"/>
</dbReference>
<keyword evidence="4" id="KW-1185">Reference proteome</keyword>
<keyword evidence="1" id="KW-0238">DNA-binding</keyword>
<accession>A0A060LWH8</accession>
<dbReference type="GO" id="GO:0003700">
    <property type="term" value="F:DNA-binding transcription factor activity"/>
    <property type="evidence" value="ECO:0007669"/>
    <property type="project" value="TreeGrafter"/>
</dbReference>
<dbReference type="eggNOG" id="COG1476">
    <property type="taxonomic scope" value="Bacteria"/>
</dbReference>
<organism evidence="3 4">
    <name type="scientific">Shouchella lehensis G1</name>
    <dbReference type="NCBI Taxonomy" id="1246626"/>
    <lineage>
        <taxon>Bacteria</taxon>
        <taxon>Bacillati</taxon>
        <taxon>Bacillota</taxon>
        <taxon>Bacilli</taxon>
        <taxon>Bacillales</taxon>
        <taxon>Bacillaceae</taxon>
        <taxon>Shouchella</taxon>
    </lineage>
</organism>
<evidence type="ECO:0000313" key="3">
    <source>
        <dbReference type="EMBL" id="AIC94130.1"/>
    </source>
</evidence>
<dbReference type="PANTHER" id="PTHR46797:SF1">
    <property type="entry name" value="METHYLPHOSPHONATE SYNTHASE"/>
    <property type="match status" value="1"/>
</dbReference>
<evidence type="ECO:0000256" key="1">
    <source>
        <dbReference type="ARBA" id="ARBA00023125"/>
    </source>
</evidence>
<dbReference type="GO" id="GO:0005829">
    <property type="term" value="C:cytosol"/>
    <property type="evidence" value="ECO:0007669"/>
    <property type="project" value="TreeGrafter"/>
</dbReference>
<dbReference type="AlphaFoldDB" id="A0A060LWH8"/>
<feature type="domain" description="HTH cro/C1-type" evidence="2">
    <location>
        <begin position="6"/>
        <end position="60"/>
    </location>
</feature>
<dbReference type="SUPFAM" id="SSF47413">
    <property type="entry name" value="lambda repressor-like DNA-binding domains"/>
    <property type="match status" value="1"/>
</dbReference>
<dbReference type="PANTHER" id="PTHR46797">
    <property type="entry name" value="HTH-TYPE TRANSCRIPTIONAL REGULATOR"/>
    <property type="match status" value="1"/>
</dbReference>
<evidence type="ECO:0000313" key="4">
    <source>
        <dbReference type="Proteomes" id="UP000027142"/>
    </source>
</evidence>
<dbReference type="STRING" id="1246626.BleG1_1552"/>
<dbReference type="InterPro" id="IPR010982">
    <property type="entry name" value="Lambda_DNA-bd_dom_sf"/>
</dbReference>
<proteinExistence type="predicted"/>
<protein>
    <submittedName>
        <fullName evidence="3">HTH-type transcriptional regulator yazB</fullName>
    </submittedName>
</protein>
<evidence type="ECO:0000259" key="2">
    <source>
        <dbReference type="PROSITE" id="PS50943"/>
    </source>
</evidence>
<dbReference type="Proteomes" id="UP000027142">
    <property type="component" value="Chromosome"/>
</dbReference>
<dbReference type="Pfam" id="PF01381">
    <property type="entry name" value="HTH_3"/>
    <property type="match status" value="1"/>
</dbReference>
<sequence length="72" mass="8221">MGESRLRMLRIQKGFSLEEVSKQVGISAGYLSQIESGKRQVNALISEKIAQFFNVSLDDLFEATRYKAVWDH</sequence>
<dbReference type="OrthoDB" id="2883494at2"/>